<proteinExistence type="predicted"/>
<name>A0ABD6EG85_9BILA</name>
<evidence type="ECO:0000313" key="2">
    <source>
        <dbReference type="Proteomes" id="UP001608902"/>
    </source>
</evidence>
<dbReference type="AlphaFoldDB" id="A0ABD6EG85"/>
<dbReference type="Proteomes" id="UP001608902">
    <property type="component" value="Unassembled WGS sequence"/>
</dbReference>
<sequence>MVERKSSSRSQSIGESSSKCNILEKRCVAVHCEEKHSSSGAIVRRRSWRTHYVRPNKSFDEESYRKIQVRRSSLLKLHHNSSSNLSMPMCSPSRSFSSSMRKRFAELNPNISDVLIAHSSSIKNIPEPSLSQLSFV</sequence>
<protein>
    <submittedName>
        <fullName evidence="1">Uncharacterized protein</fullName>
    </submittedName>
</protein>
<dbReference type="EMBL" id="JBGFUD010000980">
    <property type="protein sequence ID" value="MFH4975562.1"/>
    <property type="molecule type" value="Genomic_DNA"/>
</dbReference>
<organism evidence="1 2">
    <name type="scientific">Gnathostoma spinigerum</name>
    <dbReference type="NCBI Taxonomy" id="75299"/>
    <lineage>
        <taxon>Eukaryota</taxon>
        <taxon>Metazoa</taxon>
        <taxon>Ecdysozoa</taxon>
        <taxon>Nematoda</taxon>
        <taxon>Chromadorea</taxon>
        <taxon>Rhabditida</taxon>
        <taxon>Spirurina</taxon>
        <taxon>Gnathostomatomorpha</taxon>
        <taxon>Gnathostomatoidea</taxon>
        <taxon>Gnathostomatidae</taxon>
        <taxon>Gnathostoma</taxon>
    </lineage>
</organism>
<reference evidence="1 2" key="1">
    <citation type="submission" date="2024-08" db="EMBL/GenBank/DDBJ databases">
        <title>Gnathostoma spinigerum genome.</title>
        <authorList>
            <person name="Gonzalez-Bertolin B."/>
            <person name="Monzon S."/>
            <person name="Zaballos A."/>
            <person name="Jimenez P."/>
            <person name="Dekumyoy P."/>
            <person name="Varona S."/>
            <person name="Cuesta I."/>
            <person name="Sumanam S."/>
            <person name="Adisakwattana P."/>
            <person name="Gasser R.B."/>
            <person name="Hernandez-Gonzalez A."/>
            <person name="Young N.D."/>
            <person name="Perteguer M.J."/>
        </authorList>
    </citation>
    <scope>NUCLEOTIDE SEQUENCE [LARGE SCALE GENOMIC DNA]</scope>
    <source>
        <strain evidence="1">AL3</strain>
        <tissue evidence="1">Liver</tissue>
    </source>
</reference>
<keyword evidence="2" id="KW-1185">Reference proteome</keyword>
<evidence type="ECO:0000313" key="1">
    <source>
        <dbReference type="EMBL" id="MFH4975562.1"/>
    </source>
</evidence>
<gene>
    <name evidence="1" type="ORF">AB6A40_002271</name>
</gene>
<accession>A0ABD6EG85</accession>
<comment type="caution">
    <text evidence="1">The sequence shown here is derived from an EMBL/GenBank/DDBJ whole genome shotgun (WGS) entry which is preliminary data.</text>
</comment>